<dbReference type="EMBL" id="MLJW01003487">
    <property type="protein sequence ID" value="OIQ71952.1"/>
    <property type="molecule type" value="Genomic_DNA"/>
</dbReference>
<evidence type="ECO:0000313" key="1">
    <source>
        <dbReference type="EMBL" id="OIQ71952.1"/>
    </source>
</evidence>
<name>A0A1J5PMD2_9ZZZZ</name>
<dbReference type="AlphaFoldDB" id="A0A1J5PMD2"/>
<gene>
    <name evidence="1" type="ORF">GALL_464290</name>
</gene>
<sequence length="60" mass="6433">MNKKGLVWTADLIAEYVTDPTAFVKKQTSDDSLRSNMTFKLPQGGADVAAYLASVAPATK</sequence>
<reference evidence="1" key="1">
    <citation type="submission" date="2016-10" db="EMBL/GenBank/DDBJ databases">
        <title>Sequence of Gallionella enrichment culture.</title>
        <authorList>
            <person name="Poehlein A."/>
            <person name="Muehling M."/>
            <person name="Daniel R."/>
        </authorList>
    </citation>
    <scope>NUCLEOTIDE SEQUENCE</scope>
</reference>
<dbReference type="GO" id="GO:0020037">
    <property type="term" value="F:heme binding"/>
    <property type="evidence" value="ECO:0007669"/>
    <property type="project" value="InterPro"/>
</dbReference>
<protein>
    <submittedName>
        <fullName evidence="1">Cytochrome c-551</fullName>
    </submittedName>
</protein>
<dbReference type="SUPFAM" id="SSF46626">
    <property type="entry name" value="Cytochrome c"/>
    <property type="match status" value="1"/>
</dbReference>
<dbReference type="GO" id="GO:0009055">
    <property type="term" value="F:electron transfer activity"/>
    <property type="evidence" value="ECO:0007669"/>
    <property type="project" value="InterPro"/>
</dbReference>
<organism evidence="1">
    <name type="scientific">mine drainage metagenome</name>
    <dbReference type="NCBI Taxonomy" id="410659"/>
    <lineage>
        <taxon>unclassified sequences</taxon>
        <taxon>metagenomes</taxon>
        <taxon>ecological metagenomes</taxon>
    </lineage>
</organism>
<dbReference type="Gene3D" id="1.10.760.10">
    <property type="entry name" value="Cytochrome c-like domain"/>
    <property type="match status" value="1"/>
</dbReference>
<proteinExistence type="predicted"/>
<comment type="caution">
    <text evidence="1">The sequence shown here is derived from an EMBL/GenBank/DDBJ whole genome shotgun (WGS) entry which is preliminary data.</text>
</comment>
<accession>A0A1J5PMD2</accession>
<dbReference type="InterPro" id="IPR036909">
    <property type="entry name" value="Cyt_c-like_dom_sf"/>
</dbReference>